<reference evidence="1 2" key="1">
    <citation type="submission" date="2023-02" db="EMBL/GenBank/DDBJ databases">
        <title>LHISI_Scaffold_Assembly.</title>
        <authorList>
            <person name="Stuart O.P."/>
            <person name="Cleave R."/>
            <person name="Magrath M.J.L."/>
            <person name="Mikheyev A.S."/>
        </authorList>
    </citation>
    <scope>NUCLEOTIDE SEQUENCE [LARGE SCALE GENOMIC DNA]</scope>
    <source>
        <strain evidence="1">Daus_M_001</strain>
        <tissue evidence="1">Leg muscle</tissue>
    </source>
</reference>
<evidence type="ECO:0008006" key="3">
    <source>
        <dbReference type="Google" id="ProtNLM"/>
    </source>
</evidence>
<dbReference type="PANTHER" id="PTHR10492">
    <property type="match status" value="1"/>
</dbReference>
<comment type="caution">
    <text evidence="1">The sequence shown here is derived from an EMBL/GenBank/DDBJ whole genome shotgun (WGS) entry which is preliminary data.</text>
</comment>
<sequence length="716" mass="80590">MPTRVPRTTSMAIYAAHLKPLIHLAQSQVRTYESCSIDVTSPTAGARLTRYSSADDMLETIDIASQTACDARHLHKHLETIANETRTKYSIQATDLHSPQYAASYTSSKSGPRKFTRKRLSLVVFQAVSPRNDTVNEINNLIIQRVPGQVKTYKSIDTVTNVDDVVHFPQDFLNSLNPSGLPPHELSLKVDLKENLIVVTILTGPAAGQLANIPRIPMIPTDLPISFKRELASYQGEPGSIRGRVSRFSLVGIVPDDAIGRRVFLGISRFPRPFIPAPPHSHFNNPHRLSRPLADEVIMEHRRNARTEGMTYIQESRWKRQILENPERNQVNVLTRFAYVVYDLRPSAHWGAGCASCDAEQRSSGLLHTSDYAHLSAVFAVSIDAVGMLNARLILDLSSESDSDFEMETVMLLLDNCRRRKGFWRSEYMEKRGTHGEFVVTNELSDSCFRNYCRLTRNQFEEVHSMIEEEIGSEGCNAQKPIWTREKLAVFLRYLATGDSYRRLAYSYRMGDRTRREACRPTVALIIRNYETRYKRFPYERELYPLLQYFSSCPLATIRNGERQQECLIILCELQPADNVGGICRLIQCKCGELRKEWVMCSAVAVTVGQGGRREPLPTTVVCCQKALNTPMSPEQVLHNVFGPQGAYIIELHSQQRPHSYIIAVYRVVMLGDAVGGWPAFLGISCPFIPAPCHTNNTLPSSALKTSVSKAVQIAS</sequence>
<gene>
    <name evidence="1" type="ORF">PR048_012577</name>
</gene>
<accession>A0ABQ9HPT1</accession>
<name>A0ABQ9HPT1_9NEOP</name>
<dbReference type="Proteomes" id="UP001159363">
    <property type="component" value="Chromosome X"/>
</dbReference>
<organism evidence="1 2">
    <name type="scientific">Dryococelus australis</name>
    <dbReference type="NCBI Taxonomy" id="614101"/>
    <lineage>
        <taxon>Eukaryota</taxon>
        <taxon>Metazoa</taxon>
        <taxon>Ecdysozoa</taxon>
        <taxon>Arthropoda</taxon>
        <taxon>Hexapoda</taxon>
        <taxon>Insecta</taxon>
        <taxon>Pterygota</taxon>
        <taxon>Neoptera</taxon>
        <taxon>Polyneoptera</taxon>
        <taxon>Phasmatodea</taxon>
        <taxon>Verophasmatodea</taxon>
        <taxon>Anareolatae</taxon>
        <taxon>Phasmatidae</taxon>
        <taxon>Eurycanthinae</taxon>
        <taxon>Dryococelus</taxon>
    </lineage>
</organism>
<dbReference type="PANTHER" id="PTHR10492:SF57">
    <property type="entry name" value="ATP-DEPENDENT DNA HELICASE"/>
    <property type="match status" value="1"/>
</dbReference>
<evidence type="ECO:0000313" key="2">
    <source>
        <dbReference type="Proteomes" id="UP001159363"/>
    </source>
</evidence>
<evidence type="ECO:0000313" key="1">
    <source>
        <dbReference type="EMBL" id="KAJ8886366.1"/>
    </source>
</evidence>
<dbReference type="EMBL" id="JARBHB010000004">
    <property type="protein sequence ID" value="KAJ8886366.1"/>
    <property type="molecule type" value="Genomic_DNA"/>
</dbReference>
<keyword evidence="2" id="KW-1185">Reference proteome</keyword>
<proteinExistence type="predicted"/>
<protein>
    <recommendedName>
        <fullName evidence="3">DNA helicase</fullName>
    </recommendedName>
</protein>